<dbReference type="Proteomes" id="UP000014809">
    <property type="component" value="Chromosome"/>
</dbReference>
<evidence type="ECO:0000313" key="2">
    <source>
        <dbReference type="EMBL" id="AGP31158.1"/>
    </source>
</evidence>
<dbReference type="AlphaFoldDB" id="S4XKP2"/>
<accession>S4XKP2</accession>
<sequence length="131" mass="14273">MWPGGDVGHLTTETVAALVDGELSCGAEDRAKIHLSRCRECREEVRIQRQAADRIRRQAGTMDEVRAPGSLLDRLVGIPASCAGTDGTEHPESGYPSVGVDGCRRPETLGDRLSASVRRALRVSHQERGRR</sequence>
<evidence type="ECO:0000256" key="1">
    <source>
        <dbReference type="SAM" id="MobiDB-lite"/>
    </source>
</evidence>
<feature type="region of interest" description="Disordered" evidence="1">
    <location>
        <begin position="83"/>
        <end position="103"/>
    </location>
</feature>
<reference evidence="2 3" key="1">
    <citation type="submission" date="2012-06" db="EMBL/GenBank/DDBJ databases">
        <title>Complete genome sequence of Corynebacterium terpenotabidum Y-11 (=DSM 44721).</title>
        <authorList>
            <person name="Ruckert C."/>
            <person name="Albersmeier A."/>
            <person name="Al-Dilaimi A."/>
            <person name="Szczepanowski R."/>
            <person name="Kalinowski J."/>
        </authorList>
    </citation>
    <scope>NUCLEOTIDE SEQUENCE [LARGE SCALE GENOMIC DNA]</scope>
    <source>
        <strain evidence="2 3">Y-11</strain>
    </source>
</reference>
<dbReference type="KEGG" id="cter:A606_07555"/>
<keyword evidence="3" id="KW-1185">Reference proteome</keyword>
<proteinExistence type="predicted"/>
<dbReference type="eggNOG" id="COG5662">
    <property type="taxonomic scope" value="Bacteria"/>
</dbReference>
<evidence type="ECO:0000313" key="3">
    <source>
        <dbReference type="Proteomes" id="UP000014809"/>
    </source>
</evidence>
<dbReference type="EMBL" id="CP003696">
    <property type="protein sequence ID" value="AGP31158.1"/>
    <property type="molecule type" value="Genomic_DNA"/>
</dbReference>
<name>S4XKP2_9CORY</name>
<protein>
    <submittedName>
        <fullName evidence="2">Anti-sigma factor</fullName>
    </submittedName>
</protein>
<dbReference type="STRING" id="1200352.A606_07555"/>
<organism evidence="2 3">
    <name type="scientific">Corynebacterium terpenotabidum Y-11</name>
    <dbReference type="NCBI Taxonomy" id="1200352"/>
    <lineage>
        <taxon>Bacteria</taxon>
        <taxon>Bacillati</taxon>
        <taxon>Actinomycetota</taxon>
        <taxon>Actinomycetes</taxon>
        <taxon>Mycobacteriales</taxon>
        <taxon>Corynebacteriaceae</taxon>
        <taxon>Corynebacterium</taxon>
    </lineage>
</organism>
<dbReference type="PATRIC" id="fig|1200352.3.peg.1541"/>
<gene>
    <name evidence="2" type="ORF">A606_07555</name>
</gene>
<dbReference type="OrthoDB" id="4425192at2"/>
<dbReference type="HOGENOM" id="CLU_137221_1_0_11"/>